<comment type="subcellular location">
    <subcellularLocation>
        <location evidence="1">Secreted</location>
    </subcellularLocation>
</comment>
<dbReference type="EMBL" id="BNCJ01000001">
    <property type="protein sequence ID" value="GHF34977.1"/>
    <property type="molecule type" value="Genomic_DNA"/>
</dbReference>
<dbReference type="PANTHER" id="PTHR32305">
    <property type="match status" value="1"/>
</dbReference>
<protein>
    <recommendedName>
        <fullName evidence="8">Type VI secretion system tip protein VgrG</fullName>
    </recommendedName>
</protein>
<dbReference type="NCBIfam" id="TIGR01646">
    <property type="entry name" value="vgr_GE"/>
    <property type="match status" value="1"/>
</dbReference>
<evidence type="ECO:0000259" key="4">
    <source>
        <dbReference type="Pfam" id="PF04717"/>
    </source>
</evidence>
<dbReference type="InterPro" id="IPR054030">
    <property type="entry name" value="Gp5_Vgr_C"/>
</dbReference>
<evidence type="ECO:0000259" key="5">
    <source>
        <dbReference type="Pfam" id="PF22178"/>
    </source>
</evidence>
<dbReference type="Gene3D" id="2.30.110.50">
    <property type="match status" value="1"/>
</dbReference>
<evidence type="ECO:0000256" key="3">
    <source>
        <dbReference type="ARBA" id="ARBA00022525"/>
    </source>
</evidence>
<dbReference type="InterPro" id="IPR037026">
    <property type="entry name" value="Vgr_OB-fold_dom_sf"/>
</dbReference>
<dbReference type="SUPFAM" id="SSF69349">
    <property type="entry name" value="Phage fibre proteins"/>
    <property type="match status" value="1"/>
</dbReference>
<dbReference type="InterPro" id="IPR050708">
    <property type="entry name" value="T6SS_VgrG/RHS"/>
</dbReference>
<accession>A0A8J3M3R9</accession>
<proteinExistence type="inferred from homology"/>
<evidence type="ECO:0000256" key="1">
    <source>
        <dbReference type="ARBA" id="ARBA00004613"/>
    </source>
</evidence>
<dbReference type="Pfam" id="PF05954">
    <property type="entry name" value="Phage_GPD"/>
    <property type="match status" value="1"/>
</dbReference>
<dbReference type="PANTHER" id="PTHR32305:SF15">
    <property type="entry name" value="PROTEIN RHSA-RELATED"/>
    <property type="match status" value="1"/>
</dbReference>
<evidence type="ECO:0008006" key="8">
    <source>
        <dbReference type="Google" id="ProtNLM"/>
    </source>
</evidence>
<dbReference type="InterPro" id="IPR006533">
    <property type="entry name" value="T6SS_Vgr_RhsGE"/>
</dbReference>
<keyword evidence="3" id="KW-0964">Secreted</keyword>
<evidence type="ECO:0000256" key="2">
    <source>
        <dbReference type="ARBA" id="ARBA00005558"/>
    </source>
</evidence>
<dbReference type="Proteomes" id="UP000626220">
    <property type="component" value="Unassembled WGS sequence"/>
</dbReference>
<dbReference type="InterPro" id="IPR006531">
    <property type="entry name" value="Gp5/Vgr_OB"/>
</dbReference>
<dbReference type="InterPro" id="IPR017847">
    <property type="entry name" value="T6SS_RhsGE_Vgr_subset"/>
</dbReference>
<dbReference type="GO" id="GO:0005576">
    <property type="term" value="C:extracellular region"/>
    <property type="evidence" value="ECO:0007669"/>
    <property type="project" value="UniProtKB-SubCell"/>
</dbReference>
<dbReference type="Pfam" id="PF04717">
    <property type="entry name" value="Phage_base_V"/>
    <property type="match status" value="1"/>
</dbReference>
<evidence type="ECO:0000313" key="6">
    <source>
        <dbReference type="EMBL" id="GHF34977.1"/>
    </source>
</evidence>
<dbReference type="RefSeq" id="WP_189678267.1">
    <property type="nucleotide sequence ID" value="NZ_BNCJ01000001.1"/>
</dbReference>
<keyword evidence="7" id="KW-1185">Reference proteome</keyword>
<dbReference type="Gene3D" id="2.40.50.230">
    <property type="entry name" value="Gp5 N-terminal domain"/>
    <property type="match status" value="1"/>
</dbReference>
<gene>
    <name evidence="6" type="ORF">GCM10017056_03070</name>
</gene>
<reference evidence="6" key="1">
    <citation type="journal article" date="2014" name="Int. J. Syst. Evol. Microbiol.">
        <title>Complete genome sequence of Corynebacterium casei LMG S-19264T (=DSM 44701T), isolated from a smear-ripened cheese.</title>
        <authorList>
            <consortium name="US DOE Joint Genome Institute (JGI-PGF)"/>
            <person name="Walter F."/>
            <person name="Albersmeier A."/>
            <person name="Kalinowski J."/>
            <person name="Ruckert C."/>
        </authorList>
    </citation>
    <scope>NUCLEOTIDE SEQUENCE</scope>
    <source>
        <strain evidence="6">KCTC 42650</strain>
    </source>
</reference>
<comment type="similarity">
    <text evidence="2">Belongs to the VgrG protein family.</text>
</comment>
<name>A0A8J3M3R9_9RHOB</name>
<evidence type="ECO:0000313" key="7">
    <source>
        <dbReference type="Proteomes" id="UP000626220"/>
    </source>
</evidence>
<feature type="domain" description="Gp5/Type VI secretion system Vgr C-terminal trimerisation" evidence="5">
    <location>
        <begin position="496"/>
        <end position="583"/>
    </location>
</feature>
<dbReference type="NCBIfam" id="TIGR03361">
    <property type="entry name" value="VI_Rhs_Vgr"/>
    <property type="match status" value="1"/>
</dbReference>
<dbReference type="Gene3D" id="4.10.220.110">
    <property type="match status" value="1"/>
</dbReference>
<dbReference type="Gene3D" id="3.55.50.10">
    <property type="entry name" value="Baseplate protein-like domains"/>
    <property type="match status" value="1"/>
</dbReference>
<dbReference type="AlphaFoldDB" id="A0A8J3M3R9"/>
<dbReference type="Pfam" id="PF22178">
    <property type="entry name" value="Gp5_trimer_C"/>
    <property type="match status" value="1"/>
</dbReference>
<dbReference type="SUPFAM" id="SSF69279">
    <property type="entry name" value="Phage tail proteins"/>
    <property type="match status" value="2"/>
</dbReference>
<feature type="domain" description="Gp5/Type VI secretion system Vgr protein OB-fold" evidence="4">
    <location>
        <begin position="411"/>
        <end position="478"/>
    </location>
</feature>
<sequence length="720" mass="81051">MANVKIELKGKITDLKSEEKLWLTGAIIRESFGTLTEMTVEFVTQDPITMKDLVGQAIGVELVLNENKKRRFEGFVVSVERLSEKVGSKGAEVQYLATVRHWAWMLTRTSDNKIFQDKTAVEIIEEVFGEHGFIDYTKKLSATYEKREYCVQYRETDYDFVTRLMQEEGIYFFFDNAPDSGEKNKMILCDDKTGSHKPTPGMAELEFSGSGGKGQEQGNKVTDWASGESVISGKVTLNDFDMLTPRADLKTVKPTTTQASHSHKSYELYHYPGHYRKDTGRGNRLTQVRMEAEEVEYKLRRGVTNSRNLAIGYTFKLTEGPTGENNTYLVTEAVHYIRPSESHRLEPNRQDRDRPELTYPEEMESMDYACYFVALGSDIQFRNKLMTPWPEIAGLHTATVVGKAGEEIWTDEHGRIKVQFHWDRLGQNNENSSCWIRVATPWSGKDWGMVAIPRMGQEVVIQFEEGNPDRPICTGMLWNADTKPAWAYPDNAAQFGMRSRSTKGGGADEYNEVMFEDKKGEELMRMQAQKDHQWLIKNKSVTTIGYDELDAGAHDADGCLSEVIKKDVTRTIKEGNHYHTISKGDEEFKIETGSQTIEIKTDKTQTVEGKYTETITGNMTTEVKQGNQTNTIKMGNQTTAVKMGNIDTKADLGKITMEAMQSIELKVMGSSIKIDPSGVTIKGPMINIEGTGMATLKSPLTQVKGEPLMIVKGGPLTLIN</sequence>
<dbReference type="SUPFAM" id="SSF69255">
    <property type="entry name" value="gp5 N-terminal domain-like"/>
    <property type="match status" value="1"/>
</dbReference>
<comment type="caution">
    <text evidence="6">The sequence shown here is derived from an EMBL/GenBank/DDBJ whole genome shotgun (WGS) entry which is preliminary data.</text>
</comment>
<reference evidence="6" key="2">
    <citation type="submission" date="2020-09" db="EMBL/GenBank/DDBJ databases">
        <authorList>
            <person name="Sun Q."/>
            <person name="Kim S."/>
        </authorList>
    </citation>
    <scope>NUCLEOTIDE SEQUENCE</scope>
    <source>
        <strain evidence="6">KCTC 42650</strain>
    </source>
</reference>
<organism evidence="6 7">
    <name type="scientific">Seohaeicola zhoushanensis</name>
    <dbReference type="NCBI Taxonomy" id="1569283"/>
    <lineage>
        <taxon>Bacteria</taxon>
        <taxon>Pseudomonadati</taxon>
        <taxon>Pseudomonadota</taxon>
        <taxon>Alphaproteobacteria</taxon>
        <taxon>Rhodobacterales</taxon>
        <taxon>Roseobacteraceae</taxon>
        <taxon>Seohaeicola</taxon>
    </lineage>
</organism>